<sequence length="110" mass="13017">MALPNRPYAYSKIQYEDPDEIQHRKAQFLIYKALQKADHTRRRPLWLRVKVFKLKIKIGKRLKKLKKRLSSSVFLAKADFCKQITCVLKSCKYLLHGKQGLMIRTTPPVF</sequence>
<accession>A0AAV6W5L8</accession>
<gene>
    <name evidence="1" type="ORF">BUALT_Bualt18G0101200</name>
</gene>
<reference evidence="1" key="1">
    <citation type="submission" date="2019-10" db="EMBL/GenBank/DDBJ databases">
        <authorList>
            <person name="Zhang R."/>
            <person name="Pan Y."/>
            <person name="Wang J."/>
            <person name="Ma R."/>
            <person name="Yu S."/>
        </authorList>
    </citation>
    <scope>NUCLEOTIDE SEQUENCE</scope>
    <source>
        <strain evidence="1">LA-IB0</strain>
        <tissue evidence="1">Leaf</tissue>
    </source>
</reference>
<dbReference type="AlphaFoldDB" id="A0AAV6W5L8"/>
<evidence type="ECO:0000313" key="1">
    <source>
        <dbReference type="EMBL" id="KAG8365403.1"/>
    </source>
</evidence>
<protein>
    <submittedName>
        <fullName evidence="1">Uncharacterized protein</fullName>
    </submittedName>
</protein>
<proteinExistence type="predicted"/>
<name>A0AAV6W5L8_9LAMI</name>
<dbReference type="PANTHER" id="PTHR35687">
    <property type="entry name" value="OS07G0516700 PROTEIN"/>
    <property type="match status" value="1"/>
</dbReference>
<organism evidence="1 2">
    <name type="scientific">Buddleja alternifolia</name>
    <dbReference type="NCBI Taxonomy" id="168488"/>
    <lineage>
        <taxon>Eukaryota</taxon>
        <taxon>Viridiplantae</taxon>
        <taxon>Streptophyta</taxon>
        <taxon>Embryophyta</taxon>
        <taxon>Tracheophyta</taxon>
        <taxon>Spermatophyta</taxon>
        <taxon>Magnoliopsida</taxon>
        <taxon>eudicotyledons</taxon>
        <taxon>Gunneridae</taxon>
        <taxon>Pentapetalae</taxon>
        <taxon>asterids</taxon>
        <taxon>lamiids</taxon>
        <taxon>Lamiales</taxon>
        <taxon>Scrophulariaceae</taxon>
        <taxon>Buddlejeae</taxon>
        <taxon>Buddleja</taxon>
    </lineage>
</organism>
<comment type="caution">
    <text evidence="1">The sequence shown here is derived from an EMBL/GenBank/DDBJ whole genome shotgun (WGS) entry which is preliminary data.</text>
</comment>
<dbReference type="Proteomes" id="UP000826271">
    <property type="component" value="Unassembled WGS sequence"/>
</dbReference>
<dbReference type="PANTHER" id="PTHR35687:SF1">
    <property type="entry name" value="OS07G0516700 PROTEIN"/>
    <property type="match status" value="1"/>
</dbReference>
<evidence type="ECO:0000313" key="2">
    <source>
        <dbReference type="Proteomes" id="UP000826271"/>
    </source>
</evidence>
<keyword evidence="2" id="KW-1185">Reference proteome</keyword>
<dbReference type="EMBL" id="WHWC01000018">
    <property type="protein sequence ID" value="KAG8365403.1"/>
    <property type="molecule type" value="Genomic_DNA"/>
</dbReference>